<organism evidence="3 4">
    <name type="scientific">Sinanodonta woodiana</name>
    <name type="common">Chinese pond mussel</name>
    <name type="synonym">Anodonta woodiana</name>
    <dbReference type="NCBI Taxonomy" id="1069815"/>
    <lineage>
        <taxon>Eukaryota</taxon>
        <taxon>Metazoa</taxon>
        <taxon>Spiralia</taxon>
        <taxon>Lophotrochozoa</taxon>
        <taxon>Mollusca</taxon>
        <taxon>Bivalvia</taxon>
        <taxon>Autobranchia</taxon>
        <taxon>Heteroconchia</taxon>
        <taxon>Palaeoheterodonta</taxon>
        <taxon>Unionida</taxon>
        <taxon>Unionoidea</taxon>
        <taxon>Unionidae</taxon>
        <taxon>Unioninae</taxon>
        <taxon>Sinanodonta</taxon>
    </lineage>
</organism>
<dbReference type="Gene3D" id="3.40.50.150">
    <property type="entry name" value="Vaccinia Virus protein VP39"/>
    <property type="match status" value="1"/>
</dbReference>
<dbReference type="InterPro" id="IPR052514">
    <property type="entry name" value="SAM-dependent_MTase"/>
</dbReference>
<evidence type="ECO:0000313" key="4">
    <source>
        <dbReference type="Proteomes" id="UP001634394"/>
    </source>
</evidence>
<dbReference type="Pfam" id="PF05050">
    <property type="entry name" value="Methyltransf_21"/>
    <property type="match status" value="1"/>
</dbReference>
<name>A0ABD3WNI9_SINWO</name>
<dbReference type="AlphaFoldDB" id="A0ABD3WNI9"/>
<dbReference type="EMBL" id="JBJQND010000005">
    <property type="protein sequence ID" value="KAL3875556.1"/>
    <property type="molecule type" value="Genomic_DNA"/>
</dbReference>
<protein>
    <recommendedName>
        <fullName evidence="2">Methyltransferase FkbM domain-containing protein</fullName>
    </recommendedName>
</protein>
<keyword evidence="4" id="KW-1185">Reference proteome</keyword>
<dbReference type="PANTHER" id="PTHR34203">
    <property type="entry name" value="METHYLTRANSFERASE, FKBM FAMILY PROTEIN"/>
    <property type="match status" value="1"/>
</dbReference>
<keyword evidence="1" id="KW-0472">Membrane</keyword>
<dbReference type="Proteomes" id="UP001634394">
    <property type="component" value="Unassembled WGS sequence"/>
</dbReference>
<proteinExistence type="predicted"/>
<accession>A0ABD3WNI9</accession>
<evidence type="ECO:0000259" key="2">
    <source>
        <dbReference type="Pfam" id="PF05050"/>
    </source>
</evidence>
<feature type="transmembrane region" description="Helical" evidence="1">
    <location>
        <begin position="69"/>
        <end position="88"/>
    </location>
</feature>
<evidence type="ECO:0000256" key="1">
    <source>
        <dbReference type="SAM" id="Phobius"/>
    </source>
</evidence>
<dbReference type="NCBIfam" id="TIGR01444">
    <property type="entry name" value="fkbM_fam"/>
    <property type="match status" value="1"/>
</dbReference>
<comment type="caution">
    <text evidence="3">The sequence shown here is derived from an EMBL/GenBank/DDBJ whole genome shotgun (WGS) entry which is preliminary data.</text>
</comment>
<feature type="domain" description="Methyltransferase FkbM" evidence="2">
    <location>
        <begin position="176"/>
        <end position="314"/>
    </location>
</feature>
<gene>
    <name evidence="3" type="ORF">ACJMK2_033497</name>
</gene>
<dbReference type="InterPro" id="IPR029063">
    <property type="entry name" value="SAM-dependent_MTases_sf"/>
</dbReference>
<dbReference type="PANTHER" id="PTHR34203:SF15">
    <property type="entry name" value="SLL1173 PROTEIN"/>
    <property type="match status" value="1"/>
</dbReference>
<evidence type="ECO:0000313" key="3">
    <source>
        <dbReference type="EMBL" id="KAL3875556.1"/>
    </source>
</evidence>
<keyword evidence="1" id="KW-0812">Transmembrane</keyword>
<reference evidence="3 4" key="1">
    <citation type="submission" date="2024-11" db="EMBL/GenBank/DDBJ databases">
        <title>Chromosome-level genome assembly of the freshwater bivalve Anodonta woodiana.</title>
        <authorList>
            <person name="Chen X."/>
        </authorList>
    </citation>
    <scope>NUCLEOTIDE SEQUENCE [LARGE SCALE GENOMIC DNA]</scope>
    <source>
        <strain evidence="3">MN2024</strain>
        <tissue evidence="3">Gills</tissue>
    </source>
</reference>
<sequence>MSTSTGKQNKQHQIIAQQKSKERLKDANNFEELECKADVCQLAQFPNAWFDFILFRRSKVSVMARKKSSLYFIVTVLGISGVCVVMYFRTPQDTLSSPSQEPDFTATTSVSKYFHQVSKNSCVKTRTVPNFNICLYPLDRDKFISRSLLYNGVWEPYFTKVFQSALQNVPNATVLDIGANIGYYTLLSGAMGHKVIAIEPVTANILHLQESLKLNKFKRKIWLLRYAVSNKQAKLYLTENRNNQGGFRVVPKPPQKLKMVQTYNAITLDDVLSIVKVEEAIIKIDTEGYECKILESSSEFFKHVKVPYIFMEWQIMSGEQKKYGAPCPAVKIRNISLTLGKMGYTAFELRYGIELDVAESDRWRVEYVYWLHSNAKPLQRAID</sequence>
<dbReference type="SUPFAM" id="SSF53335">
    <property type="entry name" value="S-adenosyl-L-methionine-dependent methyltransferases"/>
    <property type="match status" value="1"/>
</dbReference>
<dbReference type="InterPro" id="IPR006342">
    <property type="entry name" value="FkbM_mtfrase"/>
</dbReference>
<keyword evidence="1" id="KW-1133">Transmembrane helix</keyword>